<organism evidence="1">
    <name type="scientific">freshwater metagenome</name>
    <dbReference type="NCBI Taxonomy" id="449393"/>
    <lineage>
        <taxon>unclassified sequences</taxon>
        <taxon>metagenomes</taxon>
        <taxon>ecological metagenomes</taxon>
    </lineage>
</organism>
<sequence length="267" mass="30085">MGEWRHRLTVGANRVTRDQRGSVEGERLRIPPTASGVVAGLAGMVEIRDPLEPDLGTLQHHFERVVRGTVANRGDLDRFTRERQVGLQQRAQDVHRRVVPTGVHDPQLLAAQLDFQPQRQRAEPVEELLVQRRSLHHLFEERPVLLELVVAVGAAELAREIRSRCRPGDSVVLVIADHHQRRAGVHHRPRELHRRDLVRAPIDEVADENRLPFRVTPMAMLVAVAHLAQQTFERMDVSVHIADHVVALDGLLIHSSPGFDVIGRSTS</sequence>
<name>A0A6J7AUL3_9ZZZZ</name>
<dbReference type="AlphaFoldDB" id="A0A6J7AUL3"/>
<protein>
    <submittedName>
        <fullName evidence="1">Unannotated protein</fullName>
    </submittedName>
</protein>
<accession>A0A6J7AUL3</accession>
<reference evidence="1" key="1">
    <citation type="submission" date="2020-05" db="EMBL/GenBank/DDBJ databases">
        <authorList>
            <person name="Chiriac C."/>
            <person name="Salcher M."/>
            <person name="Ghai R."/>
            <person name="Kavagutti S V."/>
        </authorList>
    </citation>
    <scope>NUCLEOTIDE SEQUENCE</scope>
</reference>
<proteinExistence type="predicted"/>
<dbReference type="EMBL" id="CAFAAV010000318">
    <property type="protein sequence ID" value="CAB4835559.1"/>
    <property type="molecule type" value="Genomic_DNA"/>
</dbReference>
<gene>
    <name evidence="1" type="ORF">UFOPK3099_02803</name>
</gene>
<evidence type="ECO:0000313" key="1">
    <source>
        <dbReference type="EMBL" id="CAB4835559.1"/>
    </source>
</evidence>